<dbReference type="FunFam" id="3.40.50.720:FF:000173">
    <property type="entry name" value="3-oxoacyl-[acyl-carrier protein] reductase"/>
    <property type="match status" value="1"/>
</dbReference>
<dbReference type="EMBL" id="DVOG01000194">
    <property type="protein sequence ID" value="HIV04949.1"/>
    <property type="molecule type" value="Genomic_DNA"/>
</dbReference>
<dbReference type="Pfam" id="PF13561">
    <property type="entry name" value="adh_short_C2"/>
    <property type="match status" value="1"/>
</dbReference>
<dbReference type="NCBIfam" id="NF009466">
    <property type="entry name" value="PRK12826.1-2"/>
    <property type="match status" value="1"/>
</dbReference>
<feature type="non-terminal residue" evidence="3">
    <location>
        <position position="1"/>
    </location>
</feature>
<proteinExistence type="inferred from homology"/>
<dbReference type="PANTHER" id="PTHR42879">
    <property type="entry name" value="3-OXOACYL-(ACYL-CARRIER-PROTEIN) REDUCTASE"/>
    <property type="match status" value="1"/>
</dbReference>
<comment type="caution">
    <text evidence="3">The sequence shown here is derived from an EMBL/GenBank/DDBJ whole genome shotgun (WGS) entry which is preliminary data.</text>
</comment>
<dbReference type="InterPro" id="IPR002347">
    <property type="entry name" value="SDR_fam"/>
</dbReference>
<gene>
    <name evidence="3" type="primary">fabG</name>
    <name evidence="3" type="ORF">IAC75_07390</name>
</gene>
<dbReference type="PROSITE" id="PS00061">
    <property type="entry name" value="ADH_SHORT"/>
    <property type="match status" value="1"/>
</dbReference>
<dbReference type="InterPro" id="IPR020904">
    <property type="entry name" value="Sc_DH/Rdtase_CS"/>
</dbReference>
<dbReference type="AlphaFoldDB" id="A0A9D1NKS2"/>
<name>A0A9D1NKS2_9BACT</name>
<keyword evidence="2" id="KW-0560">Oxidoreductase</keyword>
<organism evidence="3 4">
    <name type="scientific">Candidatus Spyradosoma merdigallinarum</name>
    <dbReference type="NCBI Taxonomy" id="2840950"/>
    <lineage>
        <taxon>Bacteria</taxon>
        <taxon>Pseudomonadati</taxon>
        <taxon>Verrucomicrobiota</taxon>
        <taxon>Opitutia</taxon>
        <taxon>Opitutia incertae sedis</taxon>
        <taxon>Candidatus Spyradosoma</taxon>
    </lineage>
</organism>
<dbReference type="SUPFAM" id="SSF51735">
    <property type="entry name" value="NAD(P)-binding Rossmann-fold domains"/>
    <property type="match status" value="1"/>
</dbReference>
<dbReference type="PRINTS" id="PR00080">
    <property type="entry name" value="SDRFAMILY"/>
</dbReference>
<reference evidence="3" key="1">
    <citation type="submission" date="2020-10" db="EMBL/GenBank/DDBJ databases">
        <authorList>
            <person name="Gilroy R."/>
        </authorList>
    </citation>
    <scope>NUCLEOTIDE SEQUENCE</scope>
    <source>
        <strain evidence="3">10669</strain>
    </source>
</reference>
<reference evidence="3" key="2">
    <citation type="journal article" date="2021" name="PeerJ">
        <title>Extensive microbial diversity within the chicken gut microbiome revealed by metagenomics and culture.</title>
        <authorList>
            <person name="Gilroy R."/>
            <person name="Ravi A."/>
            <person name="Getino M."/>
            <person name="Pursley I."/>
            <person name="Horton D.L."/>
            <person name="Alikhan N.F."/>
            <person name="Baker D."/>
            <person name="Gharbi K."/>
            <person name="Hall N."/>
            <person name="Watson M."/>
            <person name="Adriaenssens E.M."/>
            <person name="Foster-Nyarko E."/>
            <person name="Jarju S."/>
            <person name="Secka A."/>
            <person name="Antonio M."/>
            <person name="Oren A."/>
            <person name="Chaudhuri R.R."/>
            <person name="La Ragione R."/>
            <person name="Hildebrand F."/>
            <person name="Pallen M.J."/>
        </authorList>
    </citation>
    <scope>NUCLEOTIDE SEQUENCE</scope>
    <source>
        <strain evidence="3">10669</strain>
    </source>
</reference>
<dbReference type="PANTHER" id="PTHR42879:SF2">
    <property type="entry name" value="3-OXOACYL-[ACYL-CARRIER-PROTEIN] REDUCTASE FABG"/>
    <property type="match status" value="1"/>
</dbReference>
<dbReference type="InterPro" id="IPR036291">
    <property type="entry name" value="NAD(P)-bd_dom_sf"/>
</dbReference>
<comment type="similarity">
    <text evidence="1">Belongs to the short-chain dehydrogenases/reductases (SDR) family.</text>
</comment>
<dbReference type="GO" id="GO:0016491">
    <property type="term" value="F:oxidoreductase activity"/>
    <property type="evidence" value="ECO:0007669"/>
    <property type="project" value="UniProtKB-KW"/>
</dbReference>
<accession>A0A9D1NKS2</accession>
<dbReference type="Proteomes" id="UP000886812">
    <property type="component" value="Unassembled WGS sequence"/>
</dbReference>
<evidence type="ECO:0000256" key="1">
    <source>
        <dbReference type="ARBA" id="ARBA00006484"/>
    </source>
</evidence>
<evidence type="ECO:0000313" key="4">
    <source>
        <dbReference type="Proteomes" id="UP000886812"/>
    </source>
</evidence>
<sequence>KGGKAVAKAVDVSSGAEVAAACEEILKEYGCVDILVNNAGITKDGLMMRMSEQDWEDVISTNLSSAFFWVKGLLRPMTKKRWGRIVNISSVVGVQGNAGQANYASAKAGLIGLTKSLAKEFATRSITVNAVAPGFITTDMTAALPEEIQQKIKSVIPLARFGSPEDIAGTVDFLCSENAGYITGQVFSVDGGMAM</sequence>
<evidence type="ECO:0000256" key="2">
    <source>
        <dbReference type="ARBA" id="ARBA00023002"/>
    </source>
</evidence>
<dbReference type="InterPro" id="IPR050259">
    <property type="entry name" value="SDR"/>
</dbReference>
<protein>
    <submittedName>
        <fullName evidence="3">3-oxoacyl-ACP reductase FabG</fullName>
    </submittedName>
</protein>
<dbReference type="Gene3D" id="3.40.50.720">
    <property type="entry name" value="NAD(P)-binding Rossmann-like Domain"/>
    <property type="match status" value="1"/>
</dbReference>
<evidence type="ECO:0000313" key="3">
    <source>
        <dbReference type="EMBL" id="HIV04949.1"/>
    </source>
</evidence>
<dbReference type="GO" id="GO:0032787">
    <property type="term" value="P:monocarboxylic acid metabolic process"/>
    <property type="evidence" value="ECO:0007669"/>
    <property type="project" value="UniProtKB-ARBA"/>
</dbReference>
<dbReference type="PRINTS" id="PR00081">
    <property type="entry name" value="GDHRDH"/>
</dbReference>